<dbReference type="RefSeq" id="WP_275473591.1">
    <property type="nucleotide sequence ID" value="NZ_CP162940.1"/>
</dbReference>
<name>A0ABV5ADN0_9BACL</name>
<evidence type="ECO:0000313" key="2">
    <source>
        <dbReference type="EMBL" id="MFB5190359.1"/>
    </source>
</evidence>
<dbReference type="PANTHER" id="PTHR33221">
    <property type="entry name" value="WINGED HELIX-TURN-HELIX TRANSCRIPTIONAL REGULATOR, RRF2 FAMILY"/>
    <property type="match status" value="1"/>
</dbReference>
<protein>
    <submittedName>
        <fullName evidence="2">Rrf2 family transcriptional regulator</fullName>
    </submittedName>
</protein>
<proteinExistence type="predicted"/>
<accession>A0ABV5ADN0</accession>
<gene>
    <name evidence="2" type="ORF">KKP3000_003805</name>
</gene>
<comment type="caution">
    <text evidence="2">The sequence shown here is derived from an EMBL/GenBank/DDBJ whole genome shotgun (WGS) entry which is preliminary data.</text>
</comment>
<dbReference type="Proteomes" id="UP001579974">
    <property type="component" value="Unassembled WGS sequence"/>
</dbReference>
<evidence type="ECO:0000256" key="1">
    <source>
        <dbReference type="ARBA" id="ARBA00023125"/>
    </source>
</evidence>
<keyword evidence="3" id="KW-1185">Reference proteome</keyword>
<dbReference type="NCBIfam" id="TIGR00738">
    <property type="entry name" value="rrf2_super"/>
    <property type="match status" value="1"/>
</dbReference>
<keyword evidence="1" id="KW-0238">DNA-binding</keyword>
<dbReference type="SUPFAM" id="SSF46785">
    <property type="entry name" value="Winged helix' DNA-binding domain"/>
    <property type="match status" value="1"/>
</dbReference>
<dbReference type="Pfam" id="PF02082">
    <property type="entry name" value="Rrf2"/>
    <property type="match status" value="1"/>
</dbReference>
<evidence type="ECO:0000313" key="3">
    <source>
        <dbReference type="Proteomes" id="UP001579974"/>
    </source>
</evidence>
<dbReference type="InterPro" id="IPR000944">
    <property type="entry name" value="Tscrpt_reg_Rrf2"/>
</dbReference>
<dbReference type="InterPro" id="IPR036388">
    <property type="entry name" value="WH-like_DNA-bd_sf"/>
</dbReference>
<sequence>MKVSRKTEYGLRAMVALASMAGVDRTVPLREVAEAEAIPEQFLDQIMAKLRRAGFVTSVRGAGGGYQLSRPPEAISIGALVRLLEGSLSPIACVTEDAGASPESVCDLYHGCHTRSVWMRVAAAVTNALDALTLADVMLNDVPLHV</sequence>
<dbReference type="InterPro" id="IPR036390">
    <property type="entry name" value="WH_DNA-bd_sf"/>
</dbReference>
<reference evidence="2 3" key="1">
    <citation type="journal article" date="2024" name="Int. J. Mol. Sci.">
        <title>Exploration of Alicyclobacillus spp. Genome in Search of Antibiotic Resistance.</title>
        <authorList>
            <person name="Bucka-Kolendo J."/>
            <person name="Kiousi D.E."/>
            <person name="Dekowska A."/>
            <person name="Mikolajczuk-Szczyrba A."/>
            <person name="Karadedos D.M."/>
            <person name="Michael P."/>
            <person name="Galanis A."/>
            <person name="Sokolowska B."/>
        </authorList>
    </citation>
    <scope>NUCLEOTIDE SEQUENCE [LARGE SCALE GENOMIC DNA]</scope>
    <source>
        <strain evidence="2 3">KKP 3000</strain>
    </source>
</reference>
<dbReference type="PROSITE" id="PS51197">
    <property type="entry name" value="HTH_RRF2_2"/>
    <property type="match status" value="1"/>
</dbReference>
<dbReference type="EMBL" id="JBDXSU010000005">
    <property type="protein sequence ID" value="MFB5190359.1"/>
    <property type="molecule type" value="Genomic_DNA"/>
</dbReference>
<organism evidence="2 3">
    <name type="scientific">Alicyclobacillus fastidiosus</name>
    <dbReference type="NCBI Taxonomy" id="392011"/>
    <lineage>
        <taxon>Bacteria</taxon>
        <taxon>Bacillati</taxon>
        <taxon>Bacillota</taxon>
        <taxon>Bacilli</taxon>
        <taxon>Bacillales</taxon>
        <taxon>Alicyclobacillaceae</taxon>
        <taxon>Alicyclobacillus</taxon>
    </lineage>
</organism>
<dbReference type="Gene3D" id="1.10.10.10">
    <property type="entry name" value="Winged helix-like DNA-binding domain superfamily/Winged helix DNA-binding domain"/>
    <property type="match status" value="1"/>
</dbReference>
<dbReference type="PANTHER" id="PTHR33221:SF5">
    <property type="entry name" value="HTH-TYPE TRANSCRIPTIONAL REGULATOR ISCR"/>
    <property type="match status" value="1"/>
</dbReference>